<name>A0A8S5VES7_9CAUD</name>
<sequence length="383" mass="39361">MIKPVTFQGCFNFNANLYALEVRSRFIDQSKANGYYKGYGNELAAQIVGQKIQIGTGAFLVQGRMCEITAAELVAPQIFDGFVGYVVARIETYHPSDDANCSLLAVVNRTYEAITLEQNDTYAATADNVNTAYELPLYSFEISGTSIVNLKKLINPVADYATIKTIVDEALEKAASAVAAANTAISAANAANTKSDDAVAKATDAVSKATNAVSAANAANTKSNNAVETANGAKTTAETVKGIAESADAKAGNAETVAAGAVTTANGAKTKAEDAVSKAETAIETANGADTKADSATEVASAANTKSDNAVSAANEAKQTASDAANLASTTKTQVEQKVNDLEQQIGTKQGTTVTLNGTAQATFEGGGLIDENDTIIFSGGEA</sequence>
<protein>
    <recommendedName>
        <fullName evidence="2">Tail fiber protein</fullName>
    </recommendedName>
</protein>
<proteinExistence type="predicted"/>
<organism evidence="1">
    <name type="scientific">Myoviridae sp. ctE3x18</name>
    <dbReference type="NCBI Taxonomy" id="2825059"/>
    <lineage>
        <taxon>Viruses</taxon>
        <taxon>Duplodnaviria</taxon>
        <taxon>Heunggongvirae</taxon>
        <taxon>Uroviricota</taxon>
        <taxon>Caudoviricetes</taxon>
    </lineage>
</organism>
<dbReference type="EMBL" id="BK016250">
    <property type="protein sequence ID" value="DAG05143.1"/>
    <property type="molecule type" value="Genomic_DNA"/>
</dbReference>
<evidence type="ECO:0000313" key="1">
    <source>
        <dbReference type="EMBL" id="DAG05143.1"/>
    </source>
</evidence>
<reference evidence="1" key="1">
    <citation type="journal article" date="2021" name="Proc. Natl. Acad. Sci. U.S.A.">
        <title>A Catalog of Tens of Thousands of Viruses from Human Metagenomes Reveals Hidden Associations with Chronic Diseases.</title>
        <authorList>
            <person name="Tisza M.J."/>
            <person name="Buck C.B."/>
        </authorList>
    </citation>
    <scope>NUCLEOTIDE SEQUENCE</scope>
    <source>
        <strain evidence="1">CtE3x18</strain>
    </source>
</reference>
<evidence type="ECO:0008006" key="2">
    <source>
        <dbReference type="Google" id="ProtNLM"/>
    </source>
</evidence>
<dbReference type="Gene3D" id="2.60.520.10">
    <property type="entry name" value="Phage fibre proteins"/>
    <property type="match status" value="1"/>
</dbReference>
<accession>A0A8S5VES7</accession>